<gene>
    <name evidence="1" type="ORF">ERS852411_01241</name>
</gene>
<dbReference type="EMBL" id="CYZT01000064">
    <property type="protein sequence ID" value="CUO26389.1"/>
    <property type="molecule type" value="Genomic_DNA"/>
</dbReference>
<proteinExistence type="predicted"/>
<sequence length="433" mass="42131">MSLALGAGAEAHAGDAVAALDGHAVGGEGPLVGEGAAVPQVHGVPLGLGVGVADALVAPEGVVGVHQGLDVGGVLLVDPGGEVALGLVHLAGPGGPVIHIHGHLYVVAVLLHAGQIADLLEAGVPGLAGGHAAVDGDGAGVGHGAAAGGGVEDLGGGAGAPAQEAGILKVLGVVLGIQHLHQALDLHGLVGGVLVEGAHVLEDVGHLVDGVVAPLRGGAVAGDALHVHADLHAAPVAPVDAAVGGLGGHHELHLLLADALGGEELVDDVLPAHAVAVLLLHGAHHHDFIAGGNEAQILHDLGTVGGGGHAALLVGAAAAEDHRVVLVALVGIGLPVVDVADAHGVDVGIESDDLVALTHPADDVAQAVYLHRVVAQLLHLGLDAGHHFLLLAALAGVGDHRPQEAGHVGPVALGCLLDLLVIHVRFPPSLIHR</sequence>
<accession>A0A174DQ41</accession>
<dbReference type="Proteomes" id="UP000095746">
    <property type="component" value="Unassembled WGS sequence"/>
</dbReference>
<protein>
    <recommendedName>
        <fullName evidence="3">NAD-specific glutamate dehydrogenase</fullName>
    </recommendedName>
</protein>
<evidence type="ECO:0008006" key="3">
    <source>
        <dbReference type="Google" id="ProtNLM"/>
    </source>
</evidence>
<name>A0A174DQ41_FLAPL</name>
<reference evidence="1 2" key="1">
    <citation type="submission" date="2015-09" db="EMBL/GenBank/DDBJ databases">
        <authorList>
            <consortium name="Pathogen Informatics"/>
        </authorList>
    </citation>
    <scope>NUCLEOTIDE SEQUENCE [LARGE SCALE GENOMIC DNA]</scope>
    <source>
        <strain evidence="1 2">2789STDY5608854</strain>
    </source>
</reference>
<evidence type="ECO:0000313" key="1">
    <source>
        <dbReference type="EMBL" id="CUO26389.1"/>
    </source>
</evidence>
<dbReference type="AlphaFoldDB" id="A0A174DQ41"/>
<evidence type="ECO:0000313" key="2">
    <source>
        <dbReference type="Proteomes" id="UP000095746"/>
    </source>
</evidence>
<organism evidence="1 2">
    <name type="scientific">Flavonifractor plautii</name>
    <name type="common">Fusobacterium plautii</name>
    <dbReference type="NCBI Taxonomy" id="292800"/>
    <lineage>
        <taxon>Bacteria</taxon>
        <taxon>Bacillati</taxon>
        <taxon>Bacillota</taxon>
        <taxon>Clostridia</taxon>
        <taxon>Eubacteriales</taxon>
        <taxon>Oscillospiraceae</taxon>
        <taxon>Flavonifractor</taxon>
    </lineage>
</organism>